<dbReference type="InterPro" id="IPR011057">
    <property type="entry name" value="Mss4-like_sf"/>
</dbReference>
<evidence type="ECO:0000259" key="5">
    <source>
        <dbReference type="PROSITE" id="PS51891"/>
    </source>
</evidence>
<accession>A0ABQ5V907</accession>
<dbReference type="Gene3D" id="3.90.1590.10">
    <property type="entry name" value="glutathione-dependent formaldehyde- activating enzyme (gfa)"/>
    <property type="match status" value="1"/>
</dbReference>
<keyword evidence="3" id="KW-0862">Zinc</keyword>
<dbReference type="SUPFAM" id="SSF51316">
    <property type="entry name" value="Mss4-like"/>
    <property type="match status" value="1"/>
</dbReference>
<keyword evidence="2" id="KW-0479">Metal-binding</keyword>
<reference evidence="6" key="2">
    <citation type="submission" date="2023-01" db="EMBL/GenBank/DDBJ databases">
        <title>Draft genome sequence of Algimonas ampicilliniresistens strain NBRC 108219.</title>
        <authorList>
            <person name="Sun Q."/>
            <person name="Mori K."/>
        </authorList>
    </citation>
    <scope>NUCLEOTIDE SEQUENCE</scope>
    <source>
        <strain evidence="6">NBRC 108219</strain>
    </source>
</reference>
<feature type="domain" description="CENP-V/GFA" evidence="5">
    <location>
        <begin position="4"/>
        <end position="117"/>
    </location>
</feature>
<organism evidence="6 7">
    <name type="scientific">Algimonas ampicilliniresistens</name>
    <dbReference type="NCBI Taxonomy" id="1298735"/>
    <lineage>
        <taxon>Bacteria</taxon>
        <taxon>Pseudomonadati</taxon>
        <taxon>Pseudomonadota</taxon>
        <taxon>Alphaproteobacteria</taxon>
        <taxon>Maricaulales</taxon>
        <taxon>Robiginitomaculaceae</taxon>
        <taxon>Algimonas</taxon>
    </lineage>
</organism>
<evidence type="ECO:0000256" key="2">
    <source>
        <dbReference type="ARBA" id="ARBA00022723"/>
    </source>
</evidence>
<dbReference type="InterPro" id="IPR006913">
    <property type="entry name" value="CENP-V/GFA"/>
</dbReference>
<dbReference type="PANTHER" id="PTHR33337">
    <property type="entry name" value="GFA DOMAIN-CONTAINING PROTEIN"/>
    <property type="match status" value="1"/>
</dbReference>
<reference evidence="6" key="1">
    <citation type="journal article" date="2014" name="Int. J. Syst. Evol. Microbiol.">
        <title>Complete genome of a new Firmicutes species belonging to the dominant human colonic microbiota ('Ruminococcus bicirculans') reveals two chromosomes and a selective capacity to utilize plant glucans.</title>
        <authorList>
            <consortium name="NISC Comparative Sequencing Program"/>
            <person name="Wegmann U."/>
            <person name="Louis P."/>
            <person name="Goesmann A."/>
            <person name="Henrissat B."/>
            <person name="Duncan S.H."/>
            <person name="Flint H.J."/>
        </authorList>
    </citation>
    <scope>NUCLEOTIDE SEQUENCE</scope>
    <source>
        <strain evidence="6">NBRC 108219</strain>
    </source>
</reference>
<comment type="caution">
    <text evidence="6">The sequence shown here is derived from an EMBL/GenBank/DDBJ whole genome shotgun (WGS) entry which is preliminary data.</text>
</comment>
<sequence length="140" mass="15334">MSQHQGQCLCGSVAFTVVPKNSDVGVCHCDMCRKSNAGPFFALDCGDTLSFTKEDGLAVYNSSEWADRLFCKNCGGSIAWRLKDKSINIVAVDLIEGVGDLRLDHEVYIDSKPDYYDFAQDTTKMTEADVMKMVSEGQGA</sequence>
<evidence type="ECO:0000313" key="7">
    <source>
        <dbReference type="Proteomes" id="UP001161391"/>
    </source>
</evidence>
<dbReference type="PROSITE" id="PS51891">
    <property type="entry name" value="CENP_V_GFA"/>
    <property type="match status" value="1"/>
</dbReference>
<evidence type="ECO:0000256" key="3">
    <source>
        <dbReference type="ARBA" id="ARBA00022833"/>
    </source>
</evidence>
<dbReference type="RefSeq" id="WP_284388912.1">
    <property type="nucleotide sequence ID" value="NZ_BSNK01000001.1"/>
</dbReference>
<evidence type="ECO:0000256" key="4">
    <source>
        <dbReference type="ARBA" id="ARBA00023239"/>
    </source>
</evidence>
<proteinExistence type="inferred from homology"/>
<protein>
    <submittedName>
        <fullName evidence="6">Aldehyde-activating protein</fullName>
    </submittedName>
</protein>
<name>A0ABQ5V907_9PROT</name>
<keyword evidence="4" id="KW-0456">Lyase</keyword>
<evidence type="ECO:0000256" key="1">
    <source>
        <dbReference type="ARBA" id="ARBA00005495"/>
    </source>
</evidence>
<keyword evidence="7" id="KW-1185">Reference proteome</keyword>
<comment type="similarity">
    <text evidence="1">Belongs to the Gfa family.</text>
</comment>
<gene>
    <name evidence="6" type="ORF">GCM10007853_13280</name>
</gene>
<evidence type="ECO:0000313" key="6">
    <source>
        <dbReference type="EMBL" id="GLQ23454.1"/>
    </source>
</evidence>
<dbReference type="EMBL" id="BSNK01000001">
    <property type="protein sequence ID" value="GLQ23454.1"/>
    <property type="molecule type" value="Genomic_DNA"/>
</dbReference>
<dbReference type="Pfam" id="PF04828">
    <property type="entry name" value="GFA"/>
    <property type="match status" value="1"/>
</dbReference>
<dbReference type="PANTHER" id="PTHR33337:SF40">
    <property type="entry name" value="CENP-V_GFA DOMAIN-CONTAINING PROTEIN-RELATED"/>
    <property type="match status" value="1"/>
</dbReference>
<dbReference type="Proteomes" id="UP001161391">
    <property type="component" value="Unassembled WGS sequence"/>
</dbReference>